<name>A0A248LIR2_9NEIS</name>
<reference evidence="1" key="1">
    <citation type="journal article" date="2017" name="J. Antimicrob. Chemother.">
        <title>Emergence and genomic analysis of MDR Laribacter hongkongensis strain HLGZ1 from Guangzhou, China.</title>
        <authorList>
            <person name="Wu H.K."/>
            <person name="Chen J.H."/>
            <person name="Yang L."/>
            <person name="Li A.R."/>
            <person name="Su D.H."/>
            <person name="Lin Y.P."/>
            <person name="Chen D.Q."/>
        </authorList>
    </citation>
    <scope>NUCLEOTIDE SEQUENCE</scope>
    <source>
        <strain evidence="1">HLGZ1</strain>
    </source>
</reference>
<dbReference type="OMA" id="LTFEPMV"/>
<evidence type="ECO:0000313" key="4">
    <source>
        <dbReference type="Proteomes" id="UP001200247"/>
    </source>
</evidence>
<dbReference type="EMBL" id="CP022115">
    <property type="protein sequence ID" value="ASJ24256.1"/>
    <property type="molecule type" value="Genomic_DNA"/>
</dbReference>
<reference evidence="3" key="2">
    <citation type="submission" date="2017-06" db="EMBL/GenBank/DDBJ databases">
        <title>Whole genome sequence of Laribacter hongkongensis LHGZ1.</title>
        <authorList>
            <person name="Chen D."/>
            <person name="Wu H."/>
            <person name="Chen J."/>
        </authorList>
    </citation>
    <scope>NUCLEOTIDE SEQUENCE [LARGE SCALE GENOMIC DNA]</scope>
    <source>
        <strain evidence="3">LHGZ1</strain>
    </source>
</reference>
<dbReference type="EMBL" id="JAJAXM010000010">
    <property type="protein sequence ID" value="MCG9025703.1"/>
    <property type="molecule type" value="Genomic_DNA"/>
</dbReference>
<dbReference type="Proteomes" id="UP001200247">
    <property type="component" value="Unassembled WGS sequence"/>
</dbReference>
<dbReference type="RefSeq" id="WP_012696744.1">
    <property type="nucleotide sequence ID" value="NZ_CP022115.1"/>
</dbReference>
<evidence type="ECO:0000313" key="1">
    <source>
        <dbReference type="EMBL" id="ASJ24256.1"/>
    </source>
</evidence>
<reference evidence="1" key="3">
    <citation type="submission" date="2017-06" db="EMBL/GenBank/DDBJ databases">
        <authorList>
            <person name="Kim H.J."/>
            <person name="Triplett B.A."/>
        </authorList>
    </citation>
    <scope>NUCLEOTIDE SEQUENCE</scope>
    <source>
        <strain evidence="1">HLGZ1</strain>
    </source>
</reference>
<sequence length="84" mass="9670">MAKKLAVTIRLEMDVPDSWEVVRTADGVEILQLAPDQFMDLTFEPMVTRDVEGEWSNAVSDEFMDELLDMVESEDVTYDIQQLQ</sequence>
<dbReference type="AlphaFoldDB" id="A0A248LIR2"/>
<gene>
    <name evidence="2" type="ORF">LH440_07265</name>
    <name evidence="1" type="ORF">LHGZ1_1425</name>
</gene>
<evidence type="ECO:0000313" key="2">
    <source>
        <dbReference type="EMBL" id="MCG9025703.1"/>
    </source>
</evidence>
<organism evidence="1 3">
    <name type="scientific">Laribacter hongkongensis</name>
    <dbReference type="NCBI Taxonomy" id="168471"/>
    <lineage>
        <taxon>Bacteria</taxon>
        <taxon>Pseudomonadati</taxon>
        <taxon>Pseudomonadota</taxon>
        <taxon>Betaproteobacteria</taxon>
        <taxon>Neisseriales</taxon>
        <taxon>Aquaspirillaceae</taxon>
        <taxon>Laribacter</taxon>
    </lineage>
</organism>
<evidence type="ECO:0000313" key="3">
    <source>
        <dbReference type="Proteomes" id="UP000197424"/>
    </source>
</evidence>
<reference evidence="2 4" key="4">
    <citation type="submission" date="2021-10" db="EMBL/GenBank/DDBJ databases">
        <title>Whole-genome sequencing analysis of Laribacter hongkongensis: virulence gene profiles, carbohydrate-active enzyme prediction, and antimicrobial resistance characterization.</title>
        <authorList>
            <person name="Yuan P."/>
            <person name="Zhan Y."/>
            <person name="Chen D."/>
        </authorList>
    </citation>
    <scope>NUCLEOTIDE SEQUENCE [LARGE SCALE GENOMIC DNA]</scope>
    <source>
        <strain evidence="2 4">W67</strain>
    </source>
</reference>
<proteinExistence type="predicted"/>
<protein>
    <submittedName>
        <fullName evidence="1">Uncharacterized protein</fullName>
    </submittedName>
</protein>
<dbReference type="Proteomes" id="UP000197424">
    <property type="component" value="Chromosome"/>
</dbReference>
<accession>A0A248LIR2</accession>